<reference evidence="1 2" key="1">
    <citation type="journal article" date="2018" name="Sci. Rep.">
        <title>Genomic signatures of local adaptation to the degree of environmental predictability in rotifers.</title>
        <authorList>
            <person name="Franch-Gras L."/>
            <person name="Hahn C."/>
            <person name="Garcia-Roger E.M."/>
            <person name="Carmona M.J."/>
            <person name="Serra M."/>
            <person name="Gomez A."/>
        </authorList>
    </citation>
    <scope>NUCLEOTIDE SEQUENCE [LARGE SCALE GENOMIC DNA]</scope>
    <source>
        <strain evidence="1">HYR1</strain>
    </source>
</reference>
<sequence>MIETEKSKIFYLSINLNHNKARIKQIHIRHRVFKLLATTLSSSTHAITIWKIYEINKRVEINHRILVEIFDYMEIKIQICKMLQGMKFYIILLKLTFFDVKLHCYFWKK</sequence>
<name>A0A3M7T0Q0_BRAPC</name>
<accession>A0A3M7T0Q0</accession>
<comment type="caution">
    <text evidence="1">The sequence shown here is derived from an EMBL/GenBank/DDBJ whole genome shotgun (WGS) entry which is preliminary data.</text>
</comment>
<keyword evidence="2" id="KW-1185">Reference proteome</keyword>
<gene>
    <name evidence="1" type="ORF">BpHYR1_032096</name>
</gene>
<organism evidence="1 2">
    <name type="scientific">Brachionus plicatilis</name>
    <name type="common">Marine rotifer</name>
    <name type="synonym">Brachionus muelleri</name>
    <dbReference type="NCBI Taxonomy" id="10195"/>
    <lineage>
        <taxon>Eukaryota</taxon>
        <taxon>Metazoa</taxon>
        <taxon>Spiralia</taxon>
        <taxon>Gnathifera</taxon>
        <taxon>Rotifera</taxon>
        <taxon>Eurotatoria</taxon>
        <taxon>Monogononta</taxon>
        <taxon>Pseudotrocha</taxon>
        <taxon>Ploima</taxon>
        <taxon>Brachionidae</taxon>
        <taxon>Brachionus</taxon>
    </lineage>
</organism>
<dbReference type="AlphaFoldDB" id="A0A3M7T0Q0"/>
<proteinExistence type="predicted"/>
<protein>
    <submittedName>
        <fullName evidence="1">Uncharacterized protein</fullName>
    </submittedName>
</protein>
<evidence type="ECO:0000313" key="2">
    <source>
        <dbReference type="Proteomes" id="UP000276133"/>
    </source>
</evidence>
<dbReference type="EMBL" id="REGN01000492">
    <property type="protein sequence ID" value="RNA41527.1"/>
    <property type="molecule type" value="Genomic_DNA"/>
</dbReference>
<dbReference type="Proteomes" id="UP000276133">
    <property type="component" value="Unassembled WGS sequence"/>
</dbReference>
<evidence type="ECO:0000313" key="1">
    <source>
        <dbReference type="EMBL" id="RNA41527.1"/>
    </source>
</evidence>